<dbReference type="InterPro" id="IPR036821">
    <property type="entry name" value="Peptide_deformylase_sf"/>
</dbReference>
<protein>
    <submittedName>
        <fullName evidence="2">Def N-formylmethionyl-tRNA deformylase</fullName>
    </submittedName>
</protein>
<evidence type="ECO:0000313" key="2">
    <source>
        <dbReference type="EMBL" id="CAB5220983.1"/>
    </source>
</evidence>
<dbReference type="PANTHER" id="PTHR10458">
    <property type="entry name" value="PEPTIDE DEFORMYLASE"/>
    <property type="match status" value="1"/>
</dbReference>
<comment type="similarity">
    <text evidence="1">Belongs to the polypeptide deformylase family.</text>
</comment>
<dbReference type="PIRSF" id="PIRSF004749">
    <property type="entry name" value="Pep_def"/>
    <property type="match status" value="1"/>
</dbReference>
<evidence type="ECO:0000256" key="1">
    <source>
        <dbReference type="ARBA" id="ARBA00010759"/>
    </source>
</evidence>
<dbReference type="HAMAP" id="MF_00163">
    <property type="entry name" value="Pep_deformylase"/>
    <property type="match status" value="1"/>
</dbReference>
<dbReference type="Pfam" id="PF01327">
    <property type="entry name" value="Pep_deformylase"/>
    <property type="match status" value="1"/>
</dbReference>
<organism evidence="2">
    <name type="scientific">uncultured Caudovirales phage</name>
    <dbReference type="NCBI Taxonomy" id="2100421"/>
    <lineage>
        <taxon>Viruses</taxon>
        <taxon>Duplodnaviria</taxon>
        <taxon>Heunggongvirae</taxon>
        <taxon>Uroviricota</taxon>
        <taxon>Caudoviricetes</taxon>
        <taxon>Peduoviridae</taxon>
        <taxon>Maltschvirus</taxon>
        <taxon>Maltschvirus maltsch</taxon>
    </lineage>
</organism>
<reference evidence="2" key="1">
    <citation type="submission" date="2020-05" db="EMBL/GenBank/DDBJ databases">
        <authorList>
            <person name="Chiriac C."/>
            <person name="Salcher M."/>
            <person name="Ghai R."/>
            <person name="Kavagutti S V."/>
        </authorList>
    </citation>
    <scope>NUCLEOTIDE SEQUENCE</scope>
</reference>
<dbReference type="CDD" id="cd00487">
    <property type="entry name" value="Pep_deformylase"/>
    <property type="match status" value="1"/>
</dbReference>
<accession>A0A6J7X143</accession>
<dbReference type="PANTHER" id="PTHR10458:SF22">
    <property type="entry name" value="PEPTIDE DEFORMYLASE"/>
    <property type="match status" value="1"/>
</dbReference>
<proteinExistence type="inferred from homology"/>
<dbReference type="InterPro" id="IPR023635">
    <property type="entry name" value="Peptide_deformylase"/>
</dbReference>
<dbReference type="PRINTS" id="PR01576">
    <property type="entry name" value="PDEFORMYLASE"/>
</dbReference>
<dbReference type="Gene3D" id="3.90.45.10">
    <property type="entry name" value="Peptide deformylase"/>
    <property type="match status" value="1"/>
</dbReference>
<dbReference type="GO" id="GO:0042586">
    <property type="term" value="F:peptide deformylase activity"/>
    <property type="evidence" value="ECO:0007669"/>
    <property type="project" value="InterPro"/>
</dbReference>
<gene>
    <name evidence="2" type="ORF">UFOVP245_55</name>
</gene>
<name>A0A6J7X143_9CAUD</name>
<sequence length="157" mass="17774">MIATYPDPSLTTPTNEFDFINPPEDPAEIATTLMQVINNMSLISISANQLRLPYRAFVLRGAENNIVCFNPKIVYSSEESELLDEACPSFPGVTVKVKRSKEIRVRFQTPTGVTSTHTFSGLTARAFQHELDHLDGVLFYNRANRYHREKALKNGRR</sequence>
<dbReference type="EMBL" id="LR798287">
    <property type="protein sequence ID" value="CAB5220983.1"/>
    <property type="molecule type" value="Genomic_DNA"/>
</dbReference>
<dbReference type="SUPFAM" id="SSF56420">
    <property type="entry name" value="Peptide deformylase"/>
    <property type="match status" value="1"/>
</dbReference>